<dbReference type="SUPFAM" id="SSF88659">
    <property type="entry name" value="Sigma3 and sigma4 domains of RNA polymerase sigma factors"/>
    <property type="match status" value="1"/>
</dbReference>
<keyword evidence="8" id="KW-1185">Reference proteome</keyword>
<protein>
    <recommendedName>
        <fullName evidence="6">RNA polymerase sigma-70 region 2 domain-containing protein</fullName>
    </recommendedName>
</protein>
<dbReference type="Pfam" id="PF04542">
    <property type="entry name" value="Sigma70_r2"/>
    <property type="match status" value="1"/>
</dbReference>
<name>A0A2G8R972_9RHOB</name>
<dbReference type="GO" id="GO:0003677">
    <property type="term" value="F:DNA binding"/>
    <property type="evidence" value="ECO:0007669"/>
    <property type="project" value="UniProtKB-KW"/>
</dbReference>
<dbReference type="InterPro" id="IPR039425">
    <property type="entry name" value="RNA_pol_sigma-70-like"/>
</dbReference>
<dbReference type="InterPro" id="IPR013325">
    <property type="entry name" value="RNA_pol_sigma_r2"/>
</dbReference>
<proteinExistence type="inferred from homology"/>
<keyword evidence="5" id="KW-0804">Transcription</keyword>
<evidence type="ECO:0000256" key="5">
    <source>
        <dbReference type="ARBA" id="ARBA00023163"/>
    </source>
</evidence>
<evidence type="ECO:0000313" key="8">
    <source>
        <dbReference type="Proteomes" id="UP000231259"/>
    </source>
</evidence>
<evidence type="ECO:0000256" key="1">
    <source>
        <dbReference type="ARBA" id="ARBA00010641"/>
    </source>
</evidence>
<dbReference type="Gene3D" id="1.10.10.10">
    <property type="entry name" value="Winged helix-like DNA-binding domain superfamily/Winged helix DNA-binding domain"/>
    <property type="match status" value="1"/>
</dbReference>
<keyword evidence="3" id="KW-0731">Sigma factor</keyword>
<evidence type="ECO:0000256" key="4">
    <source>
        <dbReference type="ARBA" id="ARBA00023125"/>
    </source>
</evidence>
<dbReference type="InterPro" id="IPR036388">
    <property type="entry name" value="WH-like_DNA-bd_sf"/>
</dbReference>
<dbReference type="RefSeq" id="WP_099912863.1">
    <property type="nucleotide sequence ID" value="NZ_AWWI01000142.1"/>
</dbReference>
<dbReference type="NCBIfam" id="TIGR02937">
    <property type="entry name" value="sigma70-ECF"/>
    <property type="match status" value="1"/>
</dbReference>
<accession>A0A2G8R972</accession>
<keyword evidence="4" id="KW-0238">DNA-binding</keyword>
<gene>
    <name evidence="7" type="ORF">P775_22135</name>
</gene>
<evidence type="ECO:0000313" key="7">
    <source>
        <dbReference type="EMBL" id="PIL17991.1"/>
    </source>
</evidence>
<dbReference type="SUPFAM" id="SSF88946">
    <property type="entry name" value="Sigma2 domain of RNA polymerase sigma factors"/>
    <property type="match status" value="1"/>
</dbReference>
<evidence type="ECO:0000256" key="3">
    <source>
        <dbReference type="ARBA" id="ARBA00023082"/>
    </source>
</evidence>
<dbReference type="EMBL" id="AWWI01000142">
    <property type="protein sequence ID" value="PIL17991.1"/>
    <property type="molecule type" value="Genomic_DNA"/>
</dbReference>
<dbReference type="GO" id="GO:0016987">
    <property type="term" value="F:sigma factor activity"/>
    <property type="evidence" value="ECO:0007669"/>
    <property type="project" value="UniProtKB-KW"/>
</dbReference>
<dbReference type="InterPro" id="IPR013324">
    <property type="entry name" value="RNA_pol_sigma_r3/r4-like"/>
</dbReference>
<dbReference type="GO" id="GO:0006352">
    <property type="term" value="P:DNA-templated transcription initiation"/>
    <property type="evidence" value="ECO:0007669"/>
    <property type="project" value="InterPro"/>
</dbReference>
<dbReference type="PANTHER" id="PTHR43133">
    <property type="entry name" value="RNA POLYMERASE ECF-TYPE SIGMA FACTO"/>
    <property type="match status" value="1"/>
</dbReference>
<dbReference type="PANTHER" id="PTHR43133:SF8">
    <property type="entry name" value="RNA POLYMERASE SIGMA FACTOR HI_1459-RELATED"/>
    <property type="match status" value="1"/>
</dbReference>
<dbReference type="Gene3D" id="1.10.1740.10">
    <property type="match status" value="1"/>
</dbReference>
<reference evidence="7 8" key="1">
    <citation type="submission" date="2013-09" db="EMBL/GenBank/DDBJ databases">
        <title>Genome sequencing of Phaeobacter antarcticus sp. nov. SM1211.</title>
        <authorList>
            <person name="Zhang X.-Y."/>
            <person name="Liu C."/>
            <person name="Chen X.-L."/>
            <person name="Xie B.-B."/>
            <person name="Qin Q.-L."/>
            <person name="Rong J.-C."/>
            <person name="Zhang Y.-Z."/>
        </authorList>
    </citation>
    <scope>NUCLEOTIDE SEQUENCE [LARGE SCALE GENOMIC DNA]</scope>
    <source>
        <strain evidence="7 8">SM1211</strain>
    </source>
</reference>
<feature type="domain" description="RNA polymerase sigma-70 region 2" evidence="6">
    <location>
        <begin position="30"/>
        <end position="90"/>
    </location>
</feature>
<evidence type="ECO:0000259" key="6">
    <source>
        <dbReference type="Pfam" id="PF04542"/>
    </source>
</evidence>
<dbReference type="OrthoDB" id="7861343at2"/>
<comment type="caution">
    <text evidence="7">The sequence shown here is derived from an EMBL/GenBank/DDBJ whole genome shotgun (WGS) entry which is preliminary data.</text>
</comment>
<evidence type="ECO:0000256" key="2">
    <source>
        <dbReference type="ARBA" id="ARBA00023015"/>
    </source>
</evidence>
<dbReference type="InterPro" id="IPR007627">
    <property type="entry name" value="RNA_pol_sigma70_r2"/>
</dbReference>
<dbReference type="Proteomes" id="UP000231259">
    <property type="component" value="Unassembled WGS sequence"/>
</dbReference>
<organism evidence="7 8">
    <name type="scientific">Puniceibacterium antarcticum</name>
    <dbReference type="NCBI Taxonomy" id="1206336"/>
    <lineage>
        <taxon>Bacteria</taxon>
        <taxon>Pseudomonadati</taxon>
        <taxon>Pseudomonadota</taxon>
        <taxon>Alphaproteobacteria</taxon>
        <taxon>Rhodobacterales</taxon>
        <taxon>Paracoccaceae</taxon>
        <taxon>Puniceibacterium</taxon>
    </lineage>
</organism>
<comment type="similarity">
    <text evidence="1">Belongs to the sigma-70 factor family. ECF subfamily.</text>
</comment>
<sequence length="194" mass="22231">MRTEKHGPDRAQRSLPDSDFVNQRLLERRRAFLTYFRHKLSNAQDAEDAFQDFNLKIIRSARSLQNAEKTDAWLGRTMRNTLIDHYRRRATRKLGETTYAQEVNITANAVKETQVETPCNCLGAAMLDLKPEYVSLLRRAYLAEEPRGRIATDLGVTANSLNVRLHRARQALKSALEISCPACRAKSFMDCECE</sequence>
<dbReference type="AlphaFoldDB" id="A0A2G8R972"/>
<keyword evidence="2" id="KW-0805">Transcription regulation</keyword>
<dbReference type="InterPro" id="IPR014284">
    <property type="entry name" value="RNA_pol_sigma-70_dom"/>
</dbReference>